<dbReference type="Pfam" id="PF10117">
    <property type="entry name" value="McrBC"/>
    <property type="match status" value="1"/>
</dbReference>
<gene>
    <name evidence="1" type="ORF">F0238_14520</name>
</gene>
<proteinExistence type="predicted"/>
<evidence type="ECO:0008006" key="3">
    <source>
        <dbReference type="Google" id="ProtNLM"/>
    </source>
</evidence>
<sequence>MANALTSYRRIKLQEYGKPTIQRAEYINLNALSEANKRWKRNLGLSCDPIRVEDIGDGFVKLRAEAVTGVIRVGNTDIEIAPKFLSVQGGNWQAVLWQILLVVEGGYVDEKLTTAHHQASLSISDLLAEMFLASYSKGAVRGLPRSYSLEYSEGAVLKGQLDTSRLGEWIARPWSLPYIADTLNEDTNLARLLRWSADCLATTVKSPSRARALREIAANLAHVGKRPPHLLDAMEISLGPQHQGLDAARIVGVLLLEGAGVDHAVGEYYLSGFLWNSDTIYENYIFWLCRRAASLGGNRVSKKGVNFGEVLQGAGSKLKTTPDVVFHDSSGIPVAVTDAKYKQLGTRPRASDTYQVLTAGHVLGCQRVSLTYPVSTNREPTVWRVPSALGGGDIELTALPINLMQLTAPRGQHVLIDTIREWLDRDLFHIN</sequence>
<dbReference type="EMBL" id="VTXP01000007">
    <property type="protein sequence ID" value="NOJ23948.1"/>
    <property type="molecule type" value="Genomic_DNA"/>
</dbReference>
<dbReference type="PANTHER" id="PTHR38733">
    <property type="entry name" value="PROTEIN MCRC"/>
    <property type="match status" value="1"/>
</dbReference>
<dbReference type="RefSeq" id="WP_171348415.1">
    <property type="nucleotide sequence ID" value="NZ_VTXP01000007.1"/>
</dbReference>
<organism evidence="1 2">
    <name type="scientific">Vibrio coralliilyticus</name>
    <dbReference type="NCBI Taxonomy" id="190893"/>
    <lineage>
        <taxon>Bacteria</taxon>
        <taxon>Pseudomonadati</taxon>
        <taxon>Pseudomonadota</taxon>
        <taxon>Gammaproteobacteria</taxon>
        <taxon>Vibrionales</taxon>
        <taxon>Vibrionaceae</taxon>
        <taxon>Vibrio</taxon>
    </lineage>
</organism>
<protein>
    <recommendedName>
        <fullName evidence="3">Restriction endonuclease</fullName>
    </recommendedName>
</protein>
<dbReference type="AlphaFoldDB" id="A0AAP7DDG9"/>
<comment type="caution">
    <text evidence="1">The sequence shown here is derived from an EMBL/GenBank/DDBJ whole genome shotgun (WGS) entry which is preliminary data.</text>
</comment>
<evidence type="ECO:0000313" key="2">
    <source>
        <dbReference type="Proteomes" id="UP000576645"/>
    </source>
</evidence>
<dbReference type="PANTHER" id="PTHR38733:SF1">
    <property type="entry name" value="TYPE IV METHYL-DIRECTED RESTRICTION ENZYME ECOKMCRBC"/>
    <property type="match status" value="1"/>
</dbReference>
<evidence type="ECO:0000313" key="1">
    <source>
        <dbReference type="EMBL" id="NOJ23948.1"/>
    </source>
</evidence>
<reference evidence="1 2" key="1">
    <citation type="submission" date="2019-09" db="EMBL/GenBank/DDBJ databases">
        <title>Draft genome sequencing and comparative genomics of hatchery-associated Vibrios.</title>
        <authorList>
            <person name="Kehlet-Delgado H."/>
            <person name="Mueller R.S."/>
        </authorList>
    </citation>
    <scope>NUCLEOTIDE SEQUENCE [LARGE SCALE GENOMIC DNA]</scope>
    <source>
        <strain evidence="1 2">09-121-3</strain>
    </source>
</reference>
<dbReference type="InterPro" id="IPR019292">
    <property type="entry name" value="McrC"/>
</dbReference>
<accession>A0AAP7DDG9</accession>
<dbReference type="Proteomes" id="UP000576645">
    <property type="component" value="Unassembled WGS sequence"/>
</dbReference>
<name>A0AAP7DDG9_9VIBR</name>